<dbReference type="KEGG" id="oai:OLEAN_C21780"/>
<dbReference type="GO" id="GO:0030976">
    <property type="term" value="F:thiamine pyrophosphate binding"/>
    <property type="evidence" value="ECO:0007669"/>
    <property type="project" value="InterPro"/>
</dbReference>
<dbReference type="InterPro" id="IPR012001">
    <property type="entry name" value="Thiamin_PyroP_enz_TPP-bd_dom"/>
</dbReference>
<organism evidence="5 6">
    <name type="scientific">Oleispira antarctica RB-8</name>
    <dbReference type="NCBI Taxonomy" id="698738"/>
    <lineage>
        <taxon>Bacteria</taxon>
        <taxon>Pseudomonadati</taxon>
        <taxon>Pseudomonadota</taxon>
        <taxon>Gammaproteobacteria</taxon>
        <taxon>Oceanospirillales</taxon>
        <taxon>Oceanospirillaceae</taxon>
        <taxon>Oleispira</taxon>
    </lineage>
</organism>
<dbReference type="Pfam" id="PF02775">
    <property type="entry name" value="TPP_enzyme_C"/>
    <property type="match status" value="1"/>
</dbReference>
<dbReference type="GO" id="GO:0050660">
    <property type="term" value="F:flavin adenine dinucleotide binding"/>
    <property type="evidence" value="ECO:0007669"/>
    <property type="project" value="TreeGrafter"/>
</dbReference>
<dbReference type="Pfam" id="PF02776">
    <property type="entry name" value="TPP_enzyme_N"/>
    <property type="match status" value="1"/>
</dbReference>
<evidence type="ECO:0008006" key="7">
    <source>
        <dbReference type="Google" id="ProtNLM"/>
    </source>
</evidence>
<evidence type="ECO:0000256" key="1">
    <source>
        <dbReference type="ARBA" id="ARBA00007812"/>
    </source>
</evidence>
<gene>
    <name evidence="5" type="ORF">OLEAN_C21780</name>
</gene>
<sequence>MSIRKNNGAKALIKTLTNAGINTCFTNPGTSEMHFVAALDNSDMRAVLCLFEGVATGAADGYARIANKPAATLLHLGCGLGNGLANLHNARKARVPMVNIIGDHALYHKQYDAPLESDIETVARNVSSWIRTCPSTEQVGADVAEAIEVAHKAPQQISTLILPADVSWGEGGIAAEADLSPVTDIAAATLIKQISAVLLTRGKKTAILLGRRVLLEDGLIAASKISEKTGAKLFCEVFPTRLERGAGLPYVERIAYLAEMAAVQLRGYEHLIIIDTQEPVSFFAYPGKKSYLVPSKCSVHHLVGIEQDAVGSLQALVEAVGAGDVEPKCQPADRPALPSGKLNAAKVCQAVGALMPENAIISDEAQTSGLKLPIYTAGAPRHDVLTLTGGAIGQGLPVAIGAAIAGNDGEGTTAEKVHRSVIALVGDGSAMYTIQSLWTMMNENLDVTVVILNNRSYAILNIELERVGAQGAGPKAKSQLDLSKTPIDFVAMAKGMGMPAETVTTAEAFNDALARAIREPGPHLIDAIVPSEYEGLKLKFLPHVLSAIGKIPSPIAKALKKKLAP</sequence>
<dbReference type="InterPro" id="IPR045229">
    <property type="entry name" value="TPP_enz"/>
</dbReference>
<keyword evidence="6" id="KW-1185">Reference proteome</keyword>
<dbReference type="OrthoDB" id="9785953at2"/>
<dbReference type="Gene3D" id="3.40.50.970">
    <property type="match status" value="2"/>
</dbReference>
<dbReference type="GO" id="GO:0044281">
    <property type="term" value="P:small molecule metabolic process"/>
    <property type="evidence" value="ECO:0007669"/>
    <property type="project" value="UniProtKB-ARBA"/>
</dbReference>
<dbReference type="InterPro" id="IPR011766">
    <property type="entry name" value="TPP_enzyme_TPP-bd"/>
</dbReference>
<evidence type="ECO:0000259" key="3">
    <source>
        <dbReference type="Pfam" id="PF02775"/>
    </source>
</evidence>
<dbReference type="CDD" id="cd02002">
    <property type="entry name" value="TPP_BFDC"/>
    <property type="match status" value="1"/>
</dbReference>
<dbReference type="InterPro" id="IPR029061">
    <property type="entry name" value="THDP-binding"/>
</dbReference>
<proteinExistence type="inferred from homology"/>
<dbReference type="Proteomes" id="UP000032749">
    <property type="component" value="Chromosome"/>
</dbReference>
<comment type="similarity">
    <text evidence="1">Belongs to the TPP enzyme family.</text>
</comment>
<protein>
    <recommendedName>
        <fullName evidence="7">Acetolactate synthase large subunit</fullName>
    </recommendedName>
</protein>
<dbReference type="GO" id="GO:0003984">
    <property type="term" value="F:acetolactate synthase activity"/>
    <property type="evidence" value="ECO:0007669"/>
    <property type="project" value="TreeGrafter"/>
</dbReference>
<dbReference type="SUPFAM" id="SSF52518">
    <property type="entry name" value="Thiamin diphosphate-binding fold (THDP-binding)"/>
    <property type="match status" value="2"/>
</dbReference>
<accession>R4YU41</accession>
<evidence type="ECO:0000313" key="6">
    <source>
        <dbReference type="Proteomes" id="UP000032749"/>
    </source>
</evidence>
<reference evidence="5 6" key="1">
    <citation type="journal article" date="2013" name="Nat. Commun.">
        <title>Genome sequence and functional genomic analysis of the oil-degrading bacterium Oleispira antarctica.</title>
        <authorList>
            <person name="Kube M."/>
            <person name="Chernikova T.N."/>
            <person name="Al-Ramahi Y."/>
            <person name="Beloqui A."/>
            <person name="Lopez-Cortez N."/>
            <person name="Guazzaroni M.E."/>
            <person name="Heipieper H.J."/>
            <person name="Klages S."/>
            <person name="Kotsyurbenko O.R."/>
            <person name="Langer I."/>
            <person name="Nechitaylo T.Y."/>
            <person name="Lunsdorf H."/>
            <person name="Fernandez M."/>
            <person name="Juarez S."/>
            <person name="Ciordia S."/>
            <person name="Singer A."/>
            <person name="Kagan O."/>
            <person name="Egorova O."/>
            <person name="Petit P.A."/>
            <person name="Stogios P."/>
            <person name="Kim Y."/>
            <person name="Tchigvintsev A."/>
            <person name="Flick R."/>
            <person name="Denaro R."/>
            <person name="Genovese M."/>
            <person name="Albar J.P."/>
            <person name="Reva O.N."/>
            <person name="Martinez-Gomariz M."/>
            <person name="Tran H."/>
            <person name="Ferrer M."/>
            <person name="Savchenko A."/>
            <person name="Yakunin A.F."/>
            <person name="Yakimov M.M."/>
            <person name="Golyshina O.V."/>
            <person name="Reinhardt R."/>
            <person name="Golyshin P.N."/>
        </authorList>
    </citation>
    <scope>NUCLEOTIDE SEQUENCE [LARGE SCALE GENOMIC DNA]</scope>
</reference>
<dbReference type="CDD" id="cd07035">
    <property type="entry name" value="TPP_PYR_POX_like"/>
    <property type="match status" value="1"/>
</dbReference>
<dbReference type="AlphaFoldDB" id="R4YU41"/>
<dbReference type="EMBL" id="FO203512">
    <property type="protein sequence ID" value="CCK76354.1"/>
    <property type="molecule type" value="Genomic_DNA"/>
</dbReference>
<evidence type="ECO:0000256" key="2">
    <source>
        <dbReference type="ARBA" id="ARBA00023052"/>
    </source>
</evidence>
<dbReference type="HOGENOM" id="CLU_013748_8_0_6"/>
<evidence type="ECO:0000259" key="4">
    <source>
        <dbReference type="Pfam" id="PF02776"/>
    </source>
</evidence>
<dbReference type="PATRIC" id="fig|698738.3.peg.2256"/>
<dbReference type="STRING" id="698738.OLEAN_C21780"/>
<dbReference type="NCBIfam" id="NF005760">
    <property type="entry name" value="PRK07586.1"/>
    <property type="match status" value="1"/>
</dbReference>
<keyword evidence="2" id="KW-0786">Thiamine pyrophosphate</keyword>
<feature type="domain" description="Thiamine pyrophosphate enzyme N-terminal TPP-binding" evidence="4">
    <location>
        <begin position="7"/>
        <end position="110"/>
    </location>
</feature>
<evidence type="ECO:0000313" key="5">
    <source>
        <dbReference type="EMBL" id="CCK76354.1"/>
    </source>
</evidence>
<dbReference type="PANTHER" id="PTHR18968">
    <property type="entry name" value="THIAMINE PYROPHOSPHATE ENZYMES"/>
    <property type="match status" value="1"/>
</dbReference>
<feature type="domain" description="Thiamine pyrophosphate enzyme TPP-binding" evidence="3">
    <location>
        <begin position="379"/>
        <end position="526"/>
    </location>
</feature>
<name>R4YU41_OLEAN</name>
<dbReference type="PANTHER" id="PTHR18968:SF86">
    <property type="entry name" value="ACETOLACTATE SYNTHASE LARGE SUBUNIT ILVX-RELATED"/>
    <property type="match status" value="1"/>
</dbReference>